<dbReference type="AlphaFoldDB" id="A0A8J7EXB2"/>
<proteinExistence type="predicted"/>
<evidence type="ECO:0000313" key="3">
    <source>
        <dbReference type="Proteomes" id="UP000620559"/>
    </source>
</evidence>
<dbReference type="Proteomes" id="UP000620559">
    <property type="component" value="Unassembled WGS sequence"/>
</dbReference>
<sequence length="150" mass="16615">MSKLIILDSGPLGMVTNPKASSVECQECKLWLDNLPVRGYEIVLPEITDYEVRRELLRAGKSKGIKRLNQLKAAVSYLSINTEVMLLAAQLWAEARRAGKPTADSKALDGDVILAAQAKLEEIKGNEVQIVTTNVGHLSLFVDAREWREI</sequence>
<comment type="caution">
    <text evidence="2">The sequence shown here is derived from an EMBL/GenBank/DDBJ whole genome shotgun (WGS) entry which is preliminary data.</text>
</comment>
<evidence type="ECO:0000313" key="2">
    <source>
        <dbReference type="EMBL" id="MBE9211498.1"/>
    </source>
</evidence>
<accession>A0A8J7EXB2</accession>
<organism evidence="2 3">
    <name type="scientific">Plectonema cf. radiosum LEGE 06105</name>
    <dbReference type="NCBI Taxonomy" id="945769"/>
    <lineage>
        <taxon>Bacteria</taxon>
        <taxon>Bacillati</taxon>
        <taxon>Cyanobacteriota</taxon>
        <taxon>Cyanophyceae</taxon>
        <taxon>Oscillatoriophycideae</taxon>
        <taxon>Oscillatoriales</taxon>
        <taxon>Microcoleaceae</taxon>
        <taxon>Plectonema</taxon>
    </lineage>
</organism>
<dbReference type="Gene3D" id="3.40.50.1010">
    <property type="entry name" value="5'-nuclease"/>
    <property type="match status" value="1"/>
</dbReference>
<reference evidence="2" key="1">
    <citation type="submission" date="2020-10" db="EMBL/GenBank/DDBJ databases">
        <authorList>
            <person name="Castelo-Branco R."/>
            <person name="Eusebio N."/>
            <person name="Adriana R."/>
            <person name="Vieira A."/>
            <person name="Brugerolle De Fraissinette N."/>
            <person name="Rezende De Castro R."/>
            <person name="Schneider M.P."/>
            <person name="Vasconcelos V."/>
            <person name="Leao P.N."/>
        </authorList>
    </citation>
    <scope>NUCLEOTIDE SEQUENCE</scope>
    <source>
        <strain evidence="2">LEGE 06105</strain>
    </source>
</reference>
<dbReference type="InterPro" id="IPR029060">
    <property type="entry name" value="PIN-like_dom_sf"/>
</dbReference>
<evidence type="ECO:0000259" key="1">
    <source>
        <dbReference type="Pfam" id="PF01850"/>
    </source>
</evidence>
<keyword evidence="3" id="KW-1185">Reference proteome</keyword>
<dbReference type="RefSeq" id="WP_193916517.1">
    <property type="nucleotide sequence ID" value="NZ_JADEWL010000004.1"/>
</dbReference>
<feature type="domain" description="PIN" evidence="1">
    <location>
        <begin position="23"/>
        <end position="124"/>
    </location>
</feature>
<dbReference type="SUPFAM" id="SSF88723">
    <property type="entry name" value="PIN domain-like"/>
    <property type="match status" value="1"/>
</dbReference>
<gene>
    <name evidence="2" type="ORF">IQ247_01985</name>
</gene>
<dbReference type="EMBL" id="JADEWL010000004">
    <property type="protein sequence ID" value="MBE9211498.1"/>
    <property type="molecule type" value="Genomic_DNA"/>
</dbReference>
<dbReference type="Pfam" id="PF01850">
    <property type="entry name" value="PIN"/>
    <property type="match status" value="1"/>
</dbReference>
<name>A0A8J7EXB2_9CYAN</name>
<dbReference type="InterPro" id="IPR002716">
    <property type="entry name" value="PIN_dom"/>
</dbReference>
<protein>
    <submittedName>
        <fullName evidence="2">PIN domain-containing protein</fullName>
    </submittedName>
</protein>